<dbReference type="InterPro" id="IPR043898">
    <property type="entry name" value="FANCL_d2"/>
</dbReference>
<evidence type="ECO:0000313" key="6">
    <source>
        <dbReference type="Proteomes" id="UP001497382"/>
    </source>
</evidence>
<dbReference type="GO" id="GO:0008270">
    <property type="term" value="F:zinc ion binding"/>
    <property type="evidence" value="ECO:0007669"/>
    <property type="project" value="UniProtKB-KW"/>
</dbReference>
<keyword evidence="1 3" id="KW-0863">Zinc-finger</keyword>
<dbReference type="InterPro" id="IPR001841">
    <property type="entry name" value="Znf_RING"/>
</dbReference>
<keyword evidence="2" id="KW-0862">Zinc</keyword>
<dbReference type="InterPro" id="IPR044037">
    <property type="entry name" value="FANCL_d3"/>
</dbReference>
<evidence type="ECO:0000256" key="1">
    <source>
        <dbReference type="ARBA" id="ARBA00022771"/>
    </source>
</evidence>
<dbReference type="PANTHER" id="PTHR13206:SF0">
    <property type="entry name" value="E3 UBIQUITIN-PROTEIN LIGASE FANCL"/>
    <property type="match status" value="1"/>
</dbReference>
<dbReference type="Gene3D" id="3.30.40.10">
    <property type="entry name" value="Zinc/RING finger domain, C3HC4 (zinc finger)"/>
    <property type="match status" value="1"/>
</dbReference>
<proteinExistence type="predicted"/>
<keyword evidence="1 3" id="KW-0479">Metal-binding</keyword>
<organism evidence="5 6">
    <name type="scientific">Larinioides sclopetarius</name>
    <dbReference type="NCBI Taxonomy" id="280406"/>
    <lineage>
        <taxon>Eukaryota</taxon>
        <taxon>Metazoa</taxon>
        <taxon>Ecdysozoa</taxon>
        <taxon>Arthropoda</taxon>
        <taxon>Chelicerata</taxon>
        <taxon>Arachnida</taxon>
        <taxon>Araneae</taxon>
        <taxon>Araneomorphae</taxon>
        <taxon>Entelegynae</taxon>
        <taxon>Araneoidea</taxon>
        <taxon>Araneidae</taxon>
        <taxon>Larinioides</taxon>
    </lineage>
</organism>
<gene>
    <name evidence="5" type="ORF">LARSCL_LOCUS15423</name>
</gene>
<dbReference type="InterPro" id="IPR026850">
    <property type="entry name" value="FANCL_C"/>
</dbReference>
<evidence type="ECO:0000259" key="4">
    <source>
        <dbReference type="PROSITE" id="PS50089"/>
    </source>
</evidence>
<dbReference type="CDD" id="cd23831">
    <property type="entry name" value="DRWD-N_FANCL"/>
    <property type="match status" value="1"/>
</dbReference>
<comment type="caution">
    <text evidence="5">The sequence shown here is derived from an EMBL/GenBank/DDBJ whole genome shotgun (WGS) entry which is preliminary data.</text>
</comment>
<dbReference type="InterPro" id="IPR013083">
    <property type="entry name" value="Znf_RING/FYVE/PHD"/>
</dbReference>
<keyword evidence="6" id="KW-1185">Reference proteome</keyword>
<dbReference type="PANTHER" id="PTHR13206">
    <property type="entry name" value="UBIQUITIN LIGASE PROTEIN PHF9 FANCONI ANEMIA GROUP L PROTEIN"/>
    <property type="match status" value="1"/>
</dbReference>
<dbReference type="Proteomes" id="UP001497382">
    <property type="component" value="Unassembled WGS sequence"/>
</dbReference>
<dbReference type="GO" id="GO:0061630">
    <property type="term" value="F:ubiquitin protein ligase activity"/>
    <property type="evidence" value="ECO:0007669"/>
    <property type="project" value="TreeGrafter"/>
</dbReference>
<dbReference type="Gene3D" id="3.10.110.10">
    <property type="entry name" value="Ubiquitin Conjugating Enzyme"/>
    <property type="match status" value="1"/>
</dbReference>
<dbReference type="Gene3D" id="3.10.110.20">
    <property type="entry name" value="RWD domain-like"/>
    <property type="match status" value="1"/>
</dbReference>
<dbReference type="GO" id="GO:0036297">
    <property type="term" value="P:interstrand cross-link repair"/>
    <property type="evidence" value="ECO:0007669"/>
    <property type="project" value="InterPro"/>
</dbReference>
<dbReference type="GO" id="GO:0043240">
    <property type="term" value="C:Fanconi anaemia nuclear complex"/>
    <property type="evidence" value="ECO:0007669"/>
    <property type="project" value="InterPro"/>
</dbReference>
<dbReference type="AlphaFoldDB" id="A0AAV2AXX4"/>
<dbReference type="GO" id="GO:0006513">
    <property type="term" value="P:protein monoubiquitination"/>
    <property type="evidence" value="ECO:0007669"/>
    <property type="project" value="TreeGrafter"/>
</dbReference>
<protein>
    <recommendedName>
        <fullName evidence="4">RING-type domain-containing protein</fullName>
    </recommendedName>
</protein>
<dbReference type="InterPro" id="IPR016135">
    <property type="entry name" value="UBQ-conjugating_enzyme/RWD"/>
</dbReference>
<dbReference type="EMBL" id="CAXIEN010000233">
    <property type="protein sequence ID" value="CAL1288564.1"/>
    <property type="molecule type" value="Genomic_DNA"/>
</dbReference>
<dbReference type="CDD" id="cd16490">
    <property type="entry name" value="RING-CH-C4HC3_FANCL"/>
    <property type="match status" value="1"/>
</dbReference>
<accession>A0AAV2AXX4</accession>
<name>A0AAV2AXX4_9ARAC</name>
<feature type="domain" description="RING-type" evidence="4">
    <location>
        <begin position="299"/>
        <end position="355"/>
    </location>
</feature>
<dbReference type="Pfam" id="PF18890">
    <property type="entry name" value="FANCL_d2"/>
    <property type="match status" value="1"/>
</dbReference>
<reference evidence="5 6" key="1">
    <citation type="submission" date="2024-04" db="EMBL/GenBank/DDBJ databases">
        <authorList>
            <person name="Rising A."/>
            <person name="Reimegard J."/>
            <person name="Sonavane S."/>
            <person name="Akerstrom W."/>
            <person name="Nylinder S."/>
            <person name="Hedman E."/>
            <person name="Kallberg Y."/>
        </authorList>
    </citation>
    <scope>NUCLEOTIDE SEQUENCE [LARGE SCALE GENOMIC DNA]</scope>
</reference>
<dbReference type="Pfam" id="PF11793">
    <property type="entry name" value="FANCL_C"/>
    <property type="match status" value="1"/>
</dbReference>
<dbReference type="Pfam" id="PF18891">
    <property type="entry name" value="FANCL_d3"/>
    <property type="match status" value="1"/>
</dbReference>
<evidence type="ECO:0000256" key="3">
    <source>
        <dbReference type="PROSITE-ProRule" id="PRU00175"/>
    </source>
</evidence>
<dbReference type="InterPro" id="IPR026848">
    <property type="entry name" value="Fancl"/>
</dbReference>
<dbReference type="SMART" id="SM01197">
    <property type="entry name" value="FANCL_C"/>
    <property type="match status" value="1"/>
</dbReference>
<dbReference type="PROSITE" id="PS50089">
    <property type="entry name" value="ZF_RING_2"/>
    <property type="match status" value="1"/>
</dbReference>
<evidence type="ECO:0000313" key="5">
    <source>
        <dbReference type="EMBL" id="CAL1288564.1"/>
    </source>
</evidence>
<sequence length="363" mass="42904">MTRRLENICLLGICCRKLRLEYTNRNEEFYIHLTILEKVYPRKVSLKGCQKLYEVLKPVLDELKQHLHHMDTIGEMLYEIQNVLEQQIRVRGPNQPIEGHAEYKYFFEQLHECGWDKVHFISPNFQEVHLKAVDNSDREHILKIWISDKFPNEGPKYECELPQEFHYRWLPGDTLLNMFTVFQETLTMHAEFWNIMDELDKNTWILEPEAPSRKDCKRRIALASGVSLLLVINPLMPTSVPTCHYLGPERIVEPMRTKFNKNIHMWSEFESVLTNLQQILEIEFPSPSTSVKEEFCMECGICYSYLLGEAIPEMTCDNPDCNQPFHHACLYEYIRMLPDVRSSFNKLFGQCPYCSQPLWCTIL</sequence>
<dbReference type="CDD" id="cd23832">
    <property type="entry name" value="DRWD-C_FANCL"/>
    <property type="match status" value="1"/>
</dbReference>
<evidence type="ECO:0000256" key="2">
    <source>
        <dbReference type="ARBA" id="ARBA00022833"/>
    </source>
</evidence>
<dbReference type="InterPro" id="IPR043003">
    <property type="entry name" value="FANCL_d3_sf"/>
</dbReference>